<sequence>MADPDGSKVIYDEMTGAAADGEKMGVELAEKLLAAGADKILKAVYDYQ</sequence>
<dbReference type="InterPro" id="IPR036803">
    <property type="entry name" value="Porphobilinogen_deaminase_C_sf"/>
</dbReference>
<evidence type="ECO:0000313" key="2">
    <source>
        <dbReference type="Proteomes" id="UP001169760"/>
    </source>
</evidence>
<dbReference type="EMBL" id="JAUOPB010000600">
    <property type="protein sequence ID" value="MDO6425310.1"/>
    <property type="molecule type" value="Genomic_DNA"/>
</dbReference>
<dbReference type="AlphaFoldDB" id="A0AAW7XBS5"/>
<name>A0AAW7XBS5_9GAMM</name>
<protein>
    <recommendedName>
        <fullName evidence="3">Hydroxymethylbilane synthase</fullName>
    </recommendedName>
</protein>
<reference evidence="1" key="1">
    <citation type="submission" date="2023-07" db="EMBL/GenBank/DDBJ databases">
        <title>Genome content predicts the carbon catabolic preferences of heterotrophic bacteria.</title>
        <authorList>
            <person name="Gralka M."/>
        </authorList>
    </citation>
    <scope>NUCLEOTIDE SEQUENCE</scope>
    <source>
        <strain evidence="1">I3M17_2</strain>
    </source>
</reference>
<dbReference type="Gene3D" id="3.30.160.40">
    <property type="entry name" value="Porphobilinogen deaminase, C-terminal domain"/>
    <property type="match status" value="1"/>
</dbReference>
<comment type="caution">
    <text evidence="1">The sequence shown here is derived from an EMBL/GenBank/DDBJ whole genome shotgun (WGS) entry which is preliminary data.</text>
</comment>
<dbReference type="Proteomes" id="UP001169760">
    <property type="component" value="Unassembled WGS sequence"/>
</dbReference>
<gene>
    <name evidence="1" type="ORF">Q4521_22750</name>
</gene>
<evidence type="ECO:0000313" key="1">
    <source>
        <dbReference type="EMBL" id="MDO6425310.1"/>
    </source>
</evidence>
<dbReference type="GO" id="GO:0004418">
    <property type="term" value="F:hydroxymethylbilane synthase activity"/>
    <property type="evidence" value="ECO:0007669"/>
    <property type="project" value="InterPro"/>
</dbReference>
<organism evidence="1 2">
    <name type="scientific">Saccharophagus degradans</name>
    <dbReference type="NCBI Taxonomy" id="86304"/>
    <lineage>
        <taxon>Bacteria</taxon>
        <taxon>Pseudomonadati</taxon>
        <taxon>Pseudomonadota</taxon>
        <taxon>Gammaproteobacteria</taxon>
        <taxon>Cellvibrionales</taxon>
        <taxon>Cellvibrionaceae</taxon>
        <taxon>Saccharophagus</taxon>
    </lineage>
</organism>
<dbReference type="GO" id="GO:0033014">
    <property type="term" value="P:tetrapyrrole biosynthetic process"/>
    <property type="evidence" value="ECO:0007669"/>
    <property type="project" value="InterPro"/>
</dbReference>
<dbReference type="SUPFAM" id="SSF54782">
    <property type="entry name" value="Porphobilinogen deaminase (hydroxymethylbilane synthase), C-terminal domain"/>
    <property type="match status" value="1"/>
</dbReference>
<proteinExistence type="predicted"/>
<accession>A0AAW7XBS5</accession>
<evidence type="ECO:0008006" key="3">
    <source>
        <dbReference type="Google" id="ProtNLM"/>
    </source>
</evidence>